<dbReference type="InterPro" id="IPR022024">
    <property type="entry name" value="DUF3602"/>
</dbReference>
<dbReference type="AlphaFoldDB" id="A0A9P7Z3T3"/>
<keyword evidence="3" id="KW-1185">Reference proteome</keyword>
<evidence type="ECO:0000313" key="2">
    <source>
        <dbReference type="EMBL" id="KAG9245059.1"/>
    </source>
</evidence>
<dbReference type="PANTHER" id="PTHR34693">
    <property type="entry name" value="PROTEIN PAR32"/>
    <property type="match status" value="1"/>
</dbReference>
<dbReference type="Proteomes" id="UP000887226">
    <property type="component" value="Unassembled WGS sequence"/>
</dbReference>
<feature type="region of interest" description="Disordered" evidence="1">
    <location>
        <begin position="32"/>
        <end position="69"/>
    </location>
</feature>
<name>A0A9P7Z3T3_9HELO</name>
<dbReference type="Pfam" id="PF12223">
    <property type="entry name" value="DUF3602"/>
    <property type="match status" value="1"/>
</dbReference>
<reference evidence="2" key="1">
    <citation type="journal article" date="2021" name="IMA Fungus">
        <title>Genomic characterization of three marine fungi, including Emericellopsis atlantica sp. nov. with signatures of a generalist lifestyle and marine biomass degradation.</title>
        <authorList>
            <person name="Hagestad O.C."/>
            <person name="Hou L."/>
            <person name="Andersen J.H."/>
            <person name="Hansen E.H."/>
            <person name="Altermark B."/>
            <person name="Li C."/>
            <person name="Kuhnert E."/>
            <person name="Cox R.J."/>
            <person name="Crous P.W."/>
            <person name="Spatafora J.W."/>
            <person name="Lail K."/>
            <person name="Amirebrahimi M."/>
            <person name="Lipzen A."/>
            <person name="Pangilinan J."/>
            <person name="Andreopoulos W."/>
            <person name="Hayes R.D."/>
            <person name="Ng V."/>
            <person name="Grigoriev I.V."/>
            <person name="Jackson S.A."/>
            <person name="Sutton T.D.S."/>
            <person name="Dobson A.D.W."/>
            <person name="Rama T."/>
        </authorList>
    </citation>
    <scope>NUCLEOTIDE SEQUENCE</scope>
    <source>
        <strain evidence="2">TRa3180A</strain>
    </source>
</reference>
<feature type="compositionally biased region" description="Basic and acidic residues" evidence="1">
    <location>
        <begin position="115"/>
        <end position="127"/>
    </location>
</feature>
<evidence type="ECO:0000256" key="1">
    <source>
        <dbReference type="SAM" id="MobiDB-lite"/>
    </source>
</evidence>
<dbReference type="EMBL" id="MU253867">
    <property type="protein sequence ID" value="KAG9245059.1"/>
    <property type="molecule type" value="Genomic_DNA"/>
</dbReference>
<comment type="caution">
    <text evidence="2">The sequence shown here is derived from an EMBL/GenBank/DDBJ whole genome shotgun (WGS) entry which is preliminary data.</text>
</comment>
<sequence>MTYSLTEPHPNVCVYTHSGRGGVGNTFRAPKTSAGATARGPASLFGSTLPQTSSRFSSGRGGAGNIKPVSEKAIFSFDEELERQRSREKKLADGAIWHVGRGGAGNYASYSPPSYRKDSSSSDDSHRSSGFFSRISSTFERR</sequence>
<organism evidence="2 3">
    <name type="scientific">Calycina marina</name>
    <dbReference type="NCBI Taxonomy" id="1763456"/>
    <lineage>
        <taxon>Eukaryota</taxon>
        <taxon>Fungi</taxon>
        <taxon>Dikarya</taxon>
        <taxon>Ascomycota</taxon>
        <taxon>Pezizomycotina</taxon>
        <taxon>Leotiomycetes</taxon>
        <taxon>Helotiales</taxon>
        <taxon>Pezizellaceae</taxon>
        <taxon>Calycina</taxon>
    </lineage>
</organism>
<accession>A0A9P7Z3T3</accession>
<dbReference type="OrthoDB" id="5424462at2759"/>
<proteinExistence type="predicted"/>
<dbReference type="PANTHER" id="PTHR34693:SF2">
    <property type="entry name" value="DUF3602 DOMAIN-CONTAINING PROTEIN"/>
    <property type="match status" value="1"/>
</dbReference>
<evidence type="ECO:0000313" key="3">
    <source>
        <dbReference type="Proteomes" id="UP000887226"/>
    </source>
</evidence>
<dbReference type="InterPro" id="IPR053203">
    <property type="entry name" value="Cisplatin_resist-associated"/>
</dbReference>
<protein>
    <submittedName>
        <fullName evidence="2">Uncharacterized protein</fullName>
    </submittedName>
</protein>
<gene>
    <name evidence="2" type="ORF">BJ878DRAFT_37757</name>
</gene>
<feature type="region of interest" description="Disordered" evidence="1">
    <location>
        <begin position="87"/>
        <end position="142"/>
    </location>
</feature>